<feature type="domain" description="S1 motif" evidence="15">
    <location>
        <begin position="347"/>
        <end position="427"/>
    </location>
</feature>
<keyword evidence="11" id="KW-0511">Multifunctional enzyme</keyword>
<dbReference type="GO" id="GO:0016020">
    <property type="term" value="C:membrane"/>
    <property type="evidence" value="ECO:0007669"/>
    <property type="project" value="UniProtKB-SubCell"/>
</dbReference>
<dbReference type="GO" id="GO:0004180">
    <property type="term" value="F:carboxypeptidase activity"/>
    <property type="evidence" value="ECO:0007669"/>
    <property type="project" value="UniProtKB-KW"/>
</dbReference>
<accession>A0A382CUS6</accession>
<dbReference type="PROSITE" id="PS50126">
    <property type="entry name" value="S1"/>
    <property type="match status" value="1"/>
</dbReference>
<dbReference type="SUPFAM" id="SSF53955">
    <property type="entry name" value="Lysozyme-like"/>
    <property type="match status" value="1"/>
</dbReference>
<keyword evidence="9" id="KW-1133">Transmembrane helix</keyword>
<proteinExistence type="predicted"/>
<dbReference type="InterPro" id="IPR031376">
    <property type="entry name" value="PCB_OB"/>
</dbReference>
<evidence type="ECO:0000259" key="15">
    <source>
        <dbReference type="PROSITE" id="PS50126"/>
    </source>
</evidence>
<evidence type="ECO:0000256" key="5">
    <source>
        <dbReference type="ARBA" id="ARBA00022679"/>
    </source>
</evidence>
<dbReference type="Gene3D" id="1.10.3810.10">
    <property type="entry name" value="Biosynthetic peptidoglycan transglycosylase-like"/>
    <property type="match status" value="1"/>
</dbReference>
<dbReference type="InterPro" id="IPR050396">
    <property type="entry name" value="Glycosyltr_51/Transpeptidase"/>
</dbReference>
<keyword evidence="5" id="KW-0808">Transferase</keyword>
<evidence type="ECO:0000256" key="14">
    <source>
        <dbReference type="ARBA" id="ARBA00049902"/>
    </source>
</evidence>
<keyword evidence="10" id="KW-0472">Membrane</keyword>
<dbReference type="SMART" id="SM00316">
    <property type="entry name" value="S1"/>
    <property type="match status" value="1"/>
</dbReference>
<keyword evidence="2" id="KW-0121">Carboxypeptidase</keyword>
<evidence type="ECO:0000256" key="2">
    <source>
        <dbReference type="ARBA" id="ARBA00022645"/>
    </source>
</evidence>
<evidence type="ECO:0000256" key="8">
    <source>
        <dbReference type="ARBA" id="ARBA00022984"/>
    </source>
</evidence>
<dbReference type="PANTHER" id="PTHR32282:SF27">
    <property type="entry name" value="PENICILLIN-BINDING PROTEIN 1A"/>
    <property type="match status" value="1"/>
</dbReference>
<evidence type="ECO:0000256" key="4">
    <source>
        <dbReference type="ARBA" id="ARBA00022676"/>
    </source>
</evidence>
<dbReference type="GO" id="GO:0006508">
    <property type="term" value="P:proteolysis"/>
    <property type="evidence" value="ECO:0007669"/>
    <property type="project" value="UniProtKB-KW"/>
</dbReference>
<dbReference type="InterPro" id="IPR003029">
    <property type="entry name" value="S1_domain"/>
</dbReference>
<organism evidence="16">
    <name type="scientific">marine metagenome</name>
    <dbReference type="NCBI Taxonomy" id="408172"/>
    <lineage>
        <taxon>unclassified sequences</taxon>
        <taxon>metagenomes</taxon>
        <taxon>ecological metagenomes</taxon>
    </lineage>
</organism>
<reference evidence="16" key="1">
    <citation type="submission" date="2018-05" db="EMBL/GenBank/DDBJ databases">
        <authorList>
            <person name="Lanie J.A."/>
            <person name="Ng W.-L."/>
            <person name="Kazmierczak K.M."/>
            <person name="Andrzejewski T.M."/>
            <person name="Davidsen T.M."/>
            <person name="Wayne K.J."/>
            <person name="Tettelin H."/>
            <person name="Glass J.I."/>
            <person name="Rusch D."/>
            <person name="Podicherti R."/>
            <person name="Tsui H.-C.T."/>
            <person name="Winkler M.E."/>
        </authorList>
    </citation>
    <scope>NUCLEOTIDE SEQUENCE</scope>
</reference>
<feature type="non-terminal residue" evidence="16">
    <location>
        <position position="470"/>
    </location>
</feature>
<protein>
    <recommendedName>
        <fullName evidence="13">peptidoglycan glycosyltransferase</fullName>
        <ecNumber evidence="13">2.4.99.28</ecNumber>
    </recommendedName>
</protein>
<evidence type="ECO:0000256" key="11">
    <source>
        <dbReference type="ARBA" id="ARBA00023268"/>
    </source>
</evidence>
<name>A0A382CUS6_9ZZZZ</name>
<comment type="subcellular location">
    <subcellularLocation>
        <location evidence="1">Membrane</location>
    </subcellularLocation>
</comment>
<evidence type="ECO:0000256" key="10">
    <source>
        <dbReference type="ARBA" id="ARBA00023136"/>
    </source>
</evidence>
<keyword evidence="3" id="KW-0378">Hydrolase</keyword>
<dbReference type="GO" id="GO:0008360">
    <property type="term" value="P:regulation of cell shape"/>
    <property type="evidence" value="ECO:0007669"/>
    <property type="project" value="UniProtKB-KW"/>
</dbReference>
<dbReference type="EC" id="2.4.99.28" evidence="13"/>
<dbReference type="SUPFAM" id="SSF50249">
    <property type="entry name" value="Nucleic acid-binding proteins"/>
    <property type="match status" value="1"/>
</dbReference>
<keyword evidence="7" id="KW-0133">Cell shape</keyword>
<dbReference type="GO" id="GO:0003676">
    <property type="term" value="F:nucleic acid binding"/>
    <property type="evidence" value="ECO:0007669"/>
    <property type="project" value="InterPro"/>
</dbReference>
<dbReference type="EMBL" id="UINC01036249">
    <property type="protein sequence ID" value="SVB29916.1"/>
    <property type="molecule type" value="Genomic_DNA"/>
</dbReference>
<dbReference type="AlphaFoldDB" id="A0A382CUS6"/>
<dbReference type="SUPFAM" id="SSF56601">
    <property type="entry name" value="beta-lactamase/transpeptidase-like"/>
    <property type="match status" value="1"/>
</dbReference>
<dbReference type="InterPro" id="IPR012340">
    <property type="entry name" value="NA-bd_OB-fold"/>
</dbReference>
<dbReference type="FunFam" id="1.10.3810.10:FF:000003">
    <property type="entry name" value="Penicillin-binding protein 1a"/>
    <property type="match status" value="1"/>
</dbReference>
<sequence>MGAFSVLIATVFLGFVGAFATYYMLADELPDVRELKNFEPSTVTLMYSDQDELIAELYLEKRILVPLDKIPLQLKQAAIAVEDANFYRHMGIDLKAIFRAFLTNMREGRVVEGGSTITQQLSKTLFLSRERSLIRKIREAILSIRMELVFTKDEILEMYLNQIYYGHGSYGVEAAARTYFGKNVQRLTLDEVALIAGLPKSPNNYSPYRNPKRARSRRNHVIRRMAQEGFVKREEAKQAMKQQFKLGEVTNMLNKAPYFVEYIRQQLMTLYGRNRVYKSGLKVYTTINLEKQIIAQNVTKKNLHITDKRYGYRGPLGIMDISLPETALQEKLREINSFEEGAIPKIGTIVKGLVKSVERDFATVLIGQSEGIIELKDMSWAREPNTNIDGRWARINRVDNVLNRGDQIMVKILGVHESGSVWSLSLEQEPEVESALISIEPDTGHIKAMIGGYDFSKSQFNRSVQAIRQP</sequence>
<keyword evidence="6" id="KW-0812">Transmembrane</keyword>
<keyword evidence="12" id="KW-0961">Cell wall biogenesis/degradation</keyword>
<keyword evidence="4" id="KW-0328">Glycosyltransferase</keyword>
<evidence type="ECO:0000256" key="3">
    <source>
        <dbReference type="ARBA" id="ARBA00022670"/>
    </source>
</evidence>
<evidence type="ECO:0000256" key="9">
    <source>
        <dbReference type="ARBA" id="ARBA00022989"/>
    </source>
</evidence>
<dbReference type="InterPro" id="IPR023346">
    <property type="entry name" value="Lysozyme-like_dom_sf"/>
</dbReference>
<dbReference type="InterPro" id="IPR001264">
    <property type="entry name" value="Glyco_trans_51"/>
</dbReference>
<dbReference type="GO" id="GO:0008955">
    <property type="term" value="F:peptidoglycan glycosyltransferase activity"/>
    <property type="evidence" value="ECO:0007669"/>
    <property type="project" value="UniProtKB-EC"/>
</dbReference>
<dbReference type="Gene3D" id="3.40.710.10">
    <property type="entry name" value="DD-peptidase/beta-lactamase superfamily"/>
    <property type="match status" value="2"/>
</dbReference>
<evidence type="ECO:0000256" key="13">
    <source>
        <dbReference type="ARBA" id="ARBA00044770"/>
    </source>
</evidence>
<dbReference type="Gene3D" id="2.40.50.140">
    <property type="entry name" value="Nucleic acid-binding proteins"/>
    <property type="match status" value="1"/>
</dbReference>
<dbReference type="GO" id="GO:0071555">
    <property type="term" value="P:cell wall organization"/>
    <property type="evidence" value="ECO:0007669"/>
    <property type="project" value="UniProtKB-KW"/>
</dbReference>
<dbReference type="PANTHER" id="PTHR32282">
    <property type="entry name" value="BINDING PROTEIN TRANSPEPTIDASE, PUTATIVE-RELATED"/>
    <property type="match status" value="1"/>
</dbReference>
<evidence type="ECO:0000256" key="1">
    <source>
        <dbReference type="ARBA" id="ARBA00004370"/>
    </source>
</evidence>
<dbReference type="Pfam" id="PF17092">
    <property type="entry name" value="PCB_OB"/>
    <property type="match status" value="1"/>
</dbReference>
<dbReference type="InterPro" id="IPR012338">
    <property type="entry name" value="Beta-lactam/transpept-like"/>
</dbReference>
<keyword evidence="8" id="KW-0573">Peptidoglycan synthesis</keyword>
<evidence type="ECO:0000256" key="6">
    <source>
        <dbReference type="ARBA" id="ARBA00022692"/>
    </source>
</evidence>
<evidence type="ECO:0000256" key="12">
    <source>
        <dbReference type="ARBA" id="ARBA00023316"/>
    </source>
</evidence>
<comment type="catalytic activity">
    <reaction evidence="14">
        <text>[GlcNAc-(1-&gt;4)-Mur2Ac(oyl-L-Ala-gamma-D-Glu-L-Lys-D-Ala-D-Ala)](n)-di-trans,octa-cis-undecaprenyl diphosphate + beta-D-GlcNAc-(1-&gt;4)-Mur2Ac(oyl-L-Ala-gamma-D-Glu-L-Lys-D-Ala-D-Ala)-di-trans,octa-cis-undecaprenyl diphosphate = [GlcNAc-(1-&gt;4)-Mur2Ac(oyl-L-Ala-gamma-D-Glu-L-Lys-D-Ala-D-Ala)](n+1)-di-trans,octa-cis-undecaprenyl diphosphate + di-trans,octa-cis-undecaprenyl diphosphate + H(+)</text>
        <dbReference type="Rhea" id="RHEA:23708"/>
        <dbReference type="Rhea" id="RHEA-COMP:9602"/>
        <dbReference type="Rhea" id="RHEA-COMP:9603"/>
        <dbReference type="ChEBI" id="CHEBI:15378"/>
        <dbReference type="ChEBI" id="CHEBI:58405"/>
        <dbReference type="ChEBI" id="CHEBI:60033"/>
        <dbReference type="ChEBI" id="CHEBI:78435"/>
        <dbReference type="EC" id="2.4.99.28"/>
    </reaction>
</comment>
<dbReference type="Pfam" id="PF00912">
    <property type="entry name" value="Transgly"/>
    <property type="match status" value="1"/>
</dbReference>
<dbReference type="InterPro" id="IPR036950">
    <property type="entry name" value="PBP_transglycosylase"/>
</dbReference>
<evidence type="ECO:0000256" key="7">
    <source>
        <dbReference type="ARBA" id="ARBA00022960"/>
    </source>
</evidence>
<keyword evidence="3" id="KW-0645">Protease</keyword>
<gene>
    <name evidence="16" type="ORF">METZ01_LOCUS182770</name>
</gene>
<dbReference type="GO" id="GO:0009252">
    <property type="term" value="P:peptidoglycan biosynthetic process"/>
    <property type="evidence" value="ECO:0007669"/>
    <property type="project" value="UniProtKB-KW"/>
</dbReference>
<dbReference type="GO" id="GO:0030288">
    <property type="term" value="C:outer membrane-bounded periplasmic space"/>
    <property type="evidence" value="ECO:0007669"/>
    <property type="project" value="TreeGrafter"/>
</dbReference>
<evidence type="ECO:0000313" key="16">
    <source>
        <dbReference type="EMBL" id="SVB29916.1"/>
    </source>
</evidence>